<dbReference type="InterPro" id="IPR011991">
    <property type="entry name" value="ArsR-like_HTH"/>
</dbReference>
<evidence type="ECO:0000256" key="2">
    <source>
        <dbReference type="ARBA" id="ARBA00022777"/>
    </source>
</evidence>
<dbReference type="InterPro" id="IPR036388">
    <property type="entry name" value="WH-like_DNA-bd_sf"/>
</dbReference>
<dbReference type="GO" id="GO:0043565">
    <property type="term" value="F:sequence-specific DNA binding"/>
    <property type="evidence" value="ECO:0007669"/>
    <property type="project" value="InterPro"/>
</dbReference>
<dbReference type="Proteomes" id="UP000474778">
    <property type="component" value="Unassembled WGS sequence"/>
</dbReference>
<dbReference type="PANTHER" id="PTHR10584">
    <property type="entry name" value="SUGAR KINASE"/>
    <property type="match status" value="1"/>
</dbReference>
<dbReference type="InterPro" id="IPR036390">
    <property type="entry name" value="WH_DNA-bd_sf"/>
</dbReference>
<proteinExistence type="predicted"/>
<dbReference type="InterPro" id="IPR002173">
    <property type="entry name" value="Carboh/pur_kinase_PfkB_CS"/>
</dbReference>
<dbReference type="RefSeq" id="WP_160794297.1">
    <property type="nucleotide sequence ID" value="NZ_CANMWR010000001.1"/>
</dbReference>
<evidence type="ECO:0000313" key="5">
    <source>
        <dbReference type="Proteomes" id="UP000474778"/>
    </source>
</evidence>
<dbReference type="Pfam" id="PF00294">
    <property type="entry name" value="PfkB"/>
    <property type="match status" value="1"/>
</dbReference>
<dbReference type="GO" id="GO:0006355">
    <property type="term" value="P:regulation of DNA-templated transcription"/>
    <property type="evidence" value="ECO:0007669"/>
    <property type="project" value="UniProtKB-ARBA"/>
</dbReference>
<dbReference type="PROSITE" id="PS50956">
    <property type="entry name" value="HTH_ASNC_2"/>
    <property type="match status" value="1"/>
</dbReference>
<keyword evidence="2" id="KW-0418">Kinase</keyword>
<dbReference type="Pfam" id="PF13412">
    <property type="entry name" value="HTH_24"/>
    <property type="match status" value="1"/>
</dbReference>
<dbReference type="InterPro" id="IPR029056">
    <property type="entry name" value="Ribokinase-like"/>
</dbReference>
<dbReference type="SUPFAM" id="SSF53613">
    <property type="entry name" value="Ribokinase-like"/>
    <property type="match status" value="1"/>
</dbReference>
<dbReference type="Gene3D" id="1.10.10.10">
    <property type="entry name" value="Winged helix-like DNA-binding domain superfamily/Winged helix DNA-binding domain"/>
    <property type="match status" value="1"/>
</dbReference>
<dbReference type="CDD" id="cd01941">
    <property type="entry name" value="YeiC_kinase_like"/>
    <property type="match status" value="1"/>
</dbReference>
<dbReference type="Gene3D" id="3.40.1190.20">
    <property type="match status" value="1"/>
</dbReference>
<dbReference type="PANTHER" id="PTHR10584:SF166">
    <property type="entry name" value="RIBOKINASE"/>
    <property type="match status" value="1"/>
</dbReference>
<dbReference type="SUPFAM" id="SSF46785">
    <property type="entry name" value="Winged helix' DNA-binding domain"/>
    <property type="match status" value="1"/>
</dbReference>
<keyword evidence="1" id="KW-0808">Transferase</keyword>
<protein>
    <submittedName>
        <fullName evidence="4">Winged helix-turn-helix transcriptional regulator</fullName>
    </submittedName>
</protein>
<dbReference type="PROSITE" id="PS00583">
    <property type="entry name" value="PFKB_KINASES_1"/>
    <property type="match status" value="1"/>
</dbReference>
<evidence type="ECO:0000313" key="4">
    <source>
        <dbReference type="EMBL" id="MXR68186.1"/>
    </source>
</evidence>
<evidence type="ECO:0000256" key="1">
    <source>
        <dbReference type="ARBA" id="ARBA00022679"/>
    </source>
</evidence>
<dbReference type="InterPro" id="IPR011611">
    <property type="entry name" value="PfkB_dom"/>
</dbReference>
<dbReference type="CDD" id="cd00090">
    <property type="entry name" value="HTH_ARSR"/>
    <property type="match status" value="1"/>
</dbReference>
<keyword evidence="5" id="KW-1185">Reference proteome</keyword>
<organism evidence="4 5">
    <name type="scientific">Shewanella insulae</name>
    <dbReference type="NCBI Taxonomy" id="2681496"/>
    <lineage>
        <taxon>Bacteria</taxon>
        <taxon>Pseudomonadati</taxon>
        <taxon>Pseudomonadota</taxon>
        <taxon>Gammaproteobacteria</taxon>
        <taxon>Alteromonadales</taxon>
        <taxon>Shewanellaceae</taxon>
        <taxon>Shewanella</taxon>
    </lineage>
</organism>
<dbReference type="AlphaFoldDB" id="A0A6L7HV30"/>
<evidence type="ECO:0000259" key="3">
    <source>
        <dbReference type="PROSITE" id="PS50956"/>
    </source>
</evidence>
<dbReference type="EMBL" id="WRPA01000004">
    <property type="protein sequence ID" value="MXR68186.1"/>
    <property type="molecule type" value="Genomic_DNA"/>
</dbReference>
<gene>
    <name evidence="4" type="ORF">GNT65_05795</name>
</gene>
<feature type="domain" description="HTH asnC-type" evidence="3">
    <location>
        <begin position="1"/>
        <end position="74"/>
    </location>
</feature>
<name>A0A6L7HV30_9GAMM</name>
<accession>A0A6L7HV30</accession>
<dbReference type="InterPro" id="IPR000485">
    <property type="entry name" value="AsnC-type_HTH_dom"/>
</dbReference>
<dbReference type="GO" id="GO:0016301">
    <property type="term" value="F:kinase activity"/>
    <property type="evidence" value="ECO:0007669"/>
    <property type="project" value="UniProtKB-KW"/>
</dbReference>
<comment type="caution">
    <text evidence="4">The sequence shown here is derived from an EMBL/GenBank/DDBJ whole genome shotgun (WGS) entry which is preliminary data.</text>
</comment>
<reference evidence="4 5" key="1">
    <citation type="submission" date="2019-12" db="EMBL/GenBank/DDBJ databases">
        <title>Shewanella insulae sp. nov., isolated from a tidal flat.</title>
        <authorList>
            <person name="Yoon J.-H."/>
        </authorList>
    </citation>
    <scope>NUCLEOTIDE SEQUENCE [LARGE SCALE GENOMIC DNA]</scope>
    <source>
        <strain evidence="4 5">JBTF-M18</strain>
    </source>
</reference>
<sequence>MTERELEILALLKQDPLIPQQELADRLGISRSAVAGHIMNLTNKGIIRGKGYILAEAKFAMVVGGANMDILGRPAANLRVGDSNPGSVSCSPGGVGRNIAENLARLGSDTRLMTAVGKDAYGQQIVEHCQRAGIDMKPSLQLSDGVTSTYLSVLDGDSDMHVAINDMAILERLGVEQLKSQQEMFKRASLIIVDANLSDAALAYLLSNFADIPLFVDTVSCAKAEKIKPYLSAVHTLKPNLKEAEQLSGIAIANYGELPMLASWFHEQGVQRIFLSLGTDGVFYSDGEEQALVPAIPVEMVNANGAGDAFLAGLAHGFIQGWSSRQSTEFAMAAAVVALSDLATINPNMSEISVNRVIKESLC</sequence>